<reference evidence="1 2" key="1">
    <citation type="submission" date="2015-10" db="EMBL/GenBank/DDBJ databases">
        <title>Draft genome sequence of pyrrolomycin-producing Streptomyces vitaminophilus.</title>
        <authorList>
            <person name="Graham D.E."/>
            <person name="Mahan K.M."/>
            <person name="Klingeman D.M."/>
            <person name="Hettich R.L."/>
            <person name="Parry R.J."/>
        </authorList>
    </citation>
    <scope>NUCLEOTIDE SEQUENCE [LARGE SCALE GENOMIC DNA]</scope>
    <source>
        <strain evidence="1 2">ATCC 31673</strain>
    </source>
</reference>
<accession>A0A0T6LYZ3</accession>
<sequence>MAQVEAATQRVVSADPERVYAAVADYGGTRKKLLSEHFSEYEVREGGTGPGTVVHWRLQATSKRVRDCLLRVTAPTPEQLEERDANSSMVTTWTVTPAGAGRAKVVVRTTWTGAGGIGGFFERTFAPKGLNRIYDEVLARLAAEVEG</sequence>
<dbReference type="RefSeq" id="WP_018383308.1">
    <property type="nucleotide sequence ID" value="NZ_LLZU01000001.1"/>
</dbReference>
<dbReference type="AlphaFoldDB" id="A0A0T6LYZ3"/>
<organism evidence="1 2">
    <name type="scientific">Wenjunlia vitaminophila</name>
    <name type="common">Streptomyces vitaminophilus</name>
    <dbReference type="NCBI Taxonomy" id="76728"/>
    <lineage>
        <taxon>Bacteria</taxon>
        <taxon>Bacillati</taxon>
        <taxon>Actinomycetota</taxon>
        <taxon>Actinomycetes</taxon>
        <taxon>Kitasatosporales</taxon>
        <taxon>Streptomycetaceae</taxon>
        <taxon>Wenjunlia</taxon>
    </lineage>
</organism>
<dbReference type="PIRSF" id="PIRSF017371">
    <property type="entry name" value="UCP017371"/>
    <property type="match status" value="1"/>
</dbReference>
<name>A0A0T6LYZ3_WENVI</name>
<dbReference type="Pfam" id="PF10604">
    <property type="entry name" value="Polyketide_cyc2"/>
    <property type="match status" value="1"/>
</dbReference>
<dbReference type="EMBL" id="LLZU01000001">
    <property type="protein sequence ID" value="KRV51240.1"/>
    <property type="molecule type" value="Genomic_DNA"/>
</dbReference>
<dbReference type="Proteomes" id="UP000050867">
    <property type="component" value="Unassembled WGS sequence"/>
</dbReference>
<dbReference type="InterPro" id="IPR019587">
    <property type="entry name" value="Polyketide_cyclase/dehydratase"/>
</dbReference>
<dbReference type="SUPFAM" id="SSF55961">
    <property type="entry name" value="Bet v1-like"/>
    <property type="match status" value="1"/>
</dbReference>
<evidence type="ECO:0000313" key="2">
    <source>
        <dbReference type="Proteomes" id="UP000050867"/>
    </source>
</evidence>
<dbReference type="eggNOG" id="COG3832">
    <property type="taxonomic scope" value="Bacteria"/>
</dbReference>
<keyword evidence="2" id="KW-1185">Reference proteome</keyword>
<comment type="caution">
    <text evidence="1">The sequence shown here is derived from an EMBL/GenBank/DDBJ whole genome shotgun (WGS) entry which is preliminary data.</text>
</comment>
<dbReference type="Gene3D" id="3.30.530.20">
    <property type="match status" value="1"/>
</dbReference>
<gene>
    <name evidence="1" type="ORF">AQ490_00225</name>
</gene>
<evidence type="ECO:0000313" key="1">
    <source>
        <dbReference type="EMBL" id="KRV51240.1"/>
    </source>
</evidence>
<dbReference type="STRING" id="76728.AQ490_00225"/>
<protein>
    <submittedName>
        <fullName evidence="1">Polyketide cyclase</fullName>
    </submittedName>
</protein>
<dbReference type="InterPro" id="IPR023393">
    <property type="entry name" value="START-like_dom_sf"/>
</dbReference>
<proteinExistence type="predicted"/>
<dbReference type="OrthoDB" id="288089at2"/>
<dbReference type="InterPro" id="IPR014488">
    <property type="entry name" value="UCP017371"/>
</dbReference>